<sequence>MQRVSANVFPHVFYASLKPRENHVALATRRKRGETRLLTRTPATPPTAHTSHQITPPAAGNTLQHQRRSSKGQRRPAELLPPRRPVLLHLRRSDLLHLSTFRENGEGMYDPCGDGVDDLEDDLEVDLEDDLEDDDGVGEENSSQKPSRGPSLLPRLIQSRSEGRRIFVDYNVYGQPTDIGRVDMSSMLGSTVRRLVSILCNCWKEVPAAKKREIWKVMNKTFELDPNHKTKMLSHAAARFRNWKTYLTNNWVLKGIKERPDEFPPRKPKGYEKLIPDEDWKKFVESRISKEWLALRKKMQDVRAMNKYNHKLGRGGYVRAEAELEKQLGHQLNGFDRADLWSRARTDNKGELSEDAKEIKQKIDHYRELQEKGEWEPQGSKDVLTKALGTPEERGRVRGVGFGVTPTQFWNTPRPRSSKGKEKQILTSDVEQRFCEQEERIRKQEELVRQQQDQIRKQQELFRQQQEAFHREQELFRRQQEELMRKMFQEQYSWRGSCGAPSGLNSGEQYQDARGQLIQGCVYVPQPPATYYVPDPPLEPPPMPERRKCRLAIQSRDNIVALGFHLDTRPNDFNVDMGEVDCHVTIQHPIQGAAPLPYPMVDMDVCVVSQATGVVIAWPKHLVIFHDWTDQDALVTKSRHSAAPLTQQQQEPTRRIREPLSQEVQQPVIRGHHLNKVYKIVSTWPNNANVKVSIERHIFDLDMSGLYISKEDILDFIFNKKIGQVPDSYWLCFMDPKNSHLSNRPDIRETVTLAFQTYYRAIRKEIPPKLKVRRPTCPHQPEDTECGHYVMKMMKDLIQASNRKHFLAELSDANYTEEEIDEVKEHWASEMLSVIQAYRR</sequence>
<organism evidence="4 5">
    <name type="scientific">Cannabis sativa</name>
    <name type="common">Hemp</name>
    <name type="synonym">Marijuana</name>
    <dbReference type="NCBI Taxonomy" id="3483"/>
    <lineage>
        <taxon>Eukaryota</taxon>
        <taxon>Viridiplantae</taxon>
        <taxon>Streptophyta</taxon>
        <taxon>Embryophyta</taxon>
        <taxon>Tracheophyta</taxon>
        <taxon>Spermatophyta</taxon>
        <taxon>Magnoliopsida</taxon>
        <taxon>eudicotyledons</taxon>
        <taxon>Gunneridae</taxon>
        <taxon>Pentapetalae</taxon>
        <taxon>rosids</taxon>
        <taxon>fabids</taxon>
        <taxon>Rosales</taxon>
        <taxon>Cannabaceae</taxon>
        <taxon>Cannabis</taxon>
    </lineage>
</organism>
<reference evidence="4 5" key="1">
    <citation type="journal article" date="2020" name="bioRxiv">
        <title>Sequence and annotation of 42 cannabis genomes reveals extensive copy number variation in cannabinoid synthesis and pathogen resistance genes.</title>
        <authorList>
            <person name="Mckernan K.J."/>
            <person name="Helbert Y."/>
            <person name="Kane L.T."/>
            <person name="Ebling H."/>
            <person name="Zhang L."/>
            <person name="Liu B."/>
            <person name="Eaton Z."/>
            <person name="Mclaughlin S."/>
            <person name="Kingan S."/>
            <person name="Baybayan P."/>
            <person name="Concepcion G."/>
            <person name="Jordan M."/>
            <person name="Riva A."/>
            <person name="Barbazuk W."/>
            <person name="Harkins T."/>
        </authorList>
    </citation>
    <scope>NUCLEOTIDE SEQUENCE [LARGE SCALE GENOMIC DNA]</scope>
    <source>
        <strain evidence="5">cv. Jamaican Lion 4</strain>
        <tissue evidence="4">Leaf</tissue>
    </source>
</reference>
<evidence type="ECO:0000256" key="1">
    <source>
        <dbReference type="SAM" id="Coils"/>
    </source>
</evidence>
<dbReference type="Pfam" id="PF03004">
    <property type="entry name" value="Transposase_24"/>
    <property type="match status" value="1"/>
</dbReference>
<dbReference type="EMBL" id="JAATIP010000241">
    <property type="protein sequence ID" value="KAF4357115.1"/>
    <property type="molecule type" value="Genomic_DNA"/>
</dbReference>
<dbReference type="SUPFAM" id="SSF54001">
    <property type="entry name" value="Cysteine proteinases"/>
    <property type="match status" value="1"/>
</dbReference>
<feature type="region of interest" description="Disordered" evidence="2">
    <location>
        <begin position="40"/>
        <end position="84"/>
    </location>
</feature>
<feature type="region of interest" description="Disordered" evidence="2">
    <location>
        <begin position="404"/>
        <end position="424"/>
    </location>
</feature>
<name>A0A7J6EF88_CANSA</name>
<dbReference type="PANTHER" id="PTHR33018">
    <property type="entry name" value="OS10G0338966 PROTEIN-RELATED"/>
    <property type="match status" value="1"/>
</dbReference>
<dbReference type="InterPro" id="IPR038765">
    <property type="entry name" value="Papain-like_cys_pep_sf"/>
</dbReference>
<evidence type="ECO:0000313" key="4">
    <source>
        <dbReference type="EMBL" id="KAF4357115.1"/>
    </source>
</evidence>
<protein>
    <recommendedName>
        <fullName evidence="3">DUF8039 domain-containing protein</fullName>
    </recommendedName>
</protein>
<dbReference type="PANTHER" id="PTHR33018:SF31">
    <property type="entry name" value="TRANSPOSASE, PTTA_EN_SPM, PLANT"/>
    <property type="match status" value="1"/>
</dbReference>
<dbReference type="AlphaFoldDB" id="A0A7J6EF88"/>
<evidence type="ECO:0000313" key="5">
    <source>
        <dbReference type="Proteomes" id="UP000525078"/>
    </source>
</evidence>
<evidence type="ECO:0000256" key="2">
    <source>
        <dbReference type="SAM" id="MobiDB-lite"/>
    </source>
</evidence>
<comment type="caution">
    <text evidence="4">The sequence shown here is derived from an EMBL/GenBank/DDBJ whole genome shotgun (WGS) entry which is preliminary data.</text>
</comment>
<feature type="compositionally biased region" description="Basic residues" evidence="2">
    <location>
        <begin position="65"/>
        <end position="74"/>
    </location>
</feature>
<feature type="region of interest" description="Disordered" evidence="2">
    <location>
        <begin position="131"/>
        <end position="154"/>
    </location>
</feature>
<dbReference type="Proteomes" id="UP000525078">
    <property type="component" value="Unassembled WGS sequence"/>
</dbReference>
<dbReference type="InterPro" id="IPR058352">
    <property type="entry name" value="DUF8039"/>
</dbReference>
<proteinExistence type="predicted"/>
<feature type="domain" description="DUF8039" evidence="3">
    <location>
        <begin position="542"/>
        <end position="625"/>
    </location>
</feature>
<dbReference type="InterPro" id="IPR004252">
    <property type="entry name" value="Probable_transposase_24"/>
</dbReference>
<evidence type="ECO:0000259" key="3">
    <source>
        <dbReference type="Pfam" id="PF26133"/>
    </source>
</evidence>
<accession>A0A7J6EF88</accession>
<gene>
    <name evidence="4" type="ORF">F8388_002320</name>
</gene>
<keyword evidence="1" id="KW-0175">Coiled coil</keyword>
<dbReference type="Pfam" id="PF26133">
    <property type="entry name" value="DUF8039"/>
    <property type="match status" value="1"/>
</dbReference>
<feature type="coiled-coil region" evidence="1">
    <location>
        <begin position="441"/>
        <end position="468"/>
    </location>
</feature>